<proteinExistence type="inferred from homology"/>
<reference evidence="4 5" key="1">
    <citation type="submission" date="2024-01" db="EMBL/GenBank/DDBJ databases">
        <title>Genome assemblies of Stephania.</title>
        <authorList>
            <person name="Yang L."/>
        </authorList>
    </citation>
    <scope>NUCLEOTIDE SEQUENCE [LARGE SCALE GENOMIC DNA]</scope>
    <source>
        <strain evidence="4">YNDBR</strain>
        <tissue evidence="4">Leaf</tissue>
    </source>
</reference>
<evidence type="ECO:0000313" key="5">
    <source>
        <dbReference type="Proteomes" id="UP001420932"/>
    </source>
</evidence>
<dbReference type="Pfam" id="PF07985">
    <property type="entry name" value="SRR1"/>
    <property type="match status" value="1"/>
</dbReference>
<comment type="similarity">
    <text evidence="1">Belongs to the SRR1 family.</text>
</comment>
<feature type="region of interest" description="Disordered" evidence="2">
    <location>
        <begin position="1"/>
        <end position="24"/>
    </location>
</feature>
<dbReference type="Proteomes" id="UP001420932">
    <property type="component" value="Unassembled WGS sequence"/>
</dbReference>
<comment type="caution">
    <text evidence="4">The sequence shown here is derived from an EMBL/GenBank/DDBJ whole genome shotgun (WGS) entry which is preliminary data.</text>
</comment>
<protein>
    <recommendedName>
        <fullName evidence="3">SRR1-like domain-containing protein</fullName>
    </recommendedName>
</protein>
<keyword evidence="5" id="KW-1185">Reference proteome</keyword>
<dbReference type="EMBL" id="JBBNAF010000009">
    <property type="protein sequence ID" value="KAK9114702.1"/>
    <property type="molecule type" value="Genomic_DNA"/>
</dbReference>
<dbReference type="PANTHER" id="PTHR28626">
    <property type="entry name" value="SRR1-LIKE PROTEIN"/>
    <property type="match status" value="1"/>
</dbReference>
<dbReference type="GO" id="GO:0005737">
    <property type="term" value="C:cytoplasm"/>
    <property type="evidence" value="ECO:0007669"/>
    <property type="project" value="TreeGrafter"/>
</dbReference>
<sequence length="293" mass="33900">MSIEMNDTPITTHGDTESRKCKCDDSEGDWTVVSRRRKQRRKFFPKIETIEQQPWIPTKSEADHEMESKLMQKMQACIQKLENSDFFHTLLQQMEASEVHDRISTVLASESKMPMVIYGIGSIESYEPPRLQLSLAILLKRKFDWVGDIEVFDPVISNTESKILEGLGCSVLSENEQGRRVALKPTMFYMPHCEVVLYDNLVQANWKAEHLNQMVVFGNSFRSYENYISVSMNSTISESMKHVLTVLNFSTEVKVETVSDDYFKAFHDSSWHFFNVISDMKLELESPKVVEEN</sequence>
<dbReference type="AlphaFoldDB" id="A0AAP0IG47"/>
<accession>A0AAP0IG47</accession>
<dbReference type="InterPro" id="IPR040044">
    <property type="entry name" value="SRR1L"/>
</dbReference>
<name>A0AAP0IG47_9MAGN</name>
<evidence type="ECO:0000259" key="3">
    <source>
        <dbReference type="Pfam" id="PF07985"/>
    </source>
</evidence>
<evidence type="ECO:0000256" key="1">
    <source>
        <dbReference type="ARBA" id="ARBA00009856"/>
    </source>
</evidence>
<feature type="compositionally biased region" description="Basic and acidic residues" evidence="2">
    <location>
        <begin position="14"/>
        <end position="24"/>
    </location>
</feature>
<organism evidence="4 5">
    <name type="scientific">Stephania yunnanensis</name>
    <dbReference type="NCBI Taxonomy" id="152371"/>
    <lineage>
        <taxon>Eukaryota</taxon>
        <taxon>Viridiplantae</taxon>
        <taxon>Streptophyta</taxon>
        <taxon>Embryophyta</taxon>
        <taxon>Tracheophyta</taxon>
        <taxon>Spermatophyta</taxon>
        <taxon>Magnoliopsida</taxon>
        <taxon>Ranunculales</taxon>
        <taxon>Menispermaceae</taxon>
        <taxon>Menispermoideae</taxon>
        <taxon>Cissampelideae</taxon>
        <taxon>Stephania</taxon>
    </lineage>
</organism>
<feature type="domain" description="SRR1-like" evidence="3">
    <location>
        <begin position="107"/>
        <end position="273"/>
    </location>
</feature>
<dbReference type="InterPro" id="IPR012942">
    <property type="entry name" value="SRR1-like"/>
</dbReference>
<dbReference type="PANTHER" id="PTHR28626:SF3">
    <property type="entry name" value="SRR1-LIKE PROTEIN"/>
    <property type="match status" value="1"/>
</dbReference>
<evidence type="ECO:0000313" key="4">
    <source>
        <dbReference type="EMBL" id="KAK9114702.1"/>
    </source>
</evidence>
<gene>
    <name evidence="4" type="ORF">Syun_021499</name>
</gene>
<dbReference type="GO" id="GO:0005634">
    <property type="term" value="C:nucleus"/>
    <property type="evidence" value="ECO:0007669"/>
    <property type="project" value="TreeGrafter"/>
</dbReference>
<evidence type="ECO:0000256" key="2">
    <source>
        <dbReference type="SAM" id="MobiDB-lite"/>
    </source>
</evidence>